<organism evidence="2">
    <name type="scientific">Ignisphaera aggregans</name>
    <dbReference type="NCBI Taxonomy" id="334771"/>
    <lineage>
        <taxon>Archaea</taxon>
        <taxon>Thermoproteota</taxon>
        <taxon>Thermoprotei</taxon>
        <taxon>Desulfurococcales</taxon>
        <taxon>Desulfurococcaceae</taxon>
        <taxon>Ignisphaera</taxon>
    </lineage>
</organism>
<protein>
    <recommendedName>
        <fullName evidence="3">Phosphate uptake regulator PhoU</fullName>
    </recommendedName>
</protein>
<name>A0A7J3Z509_9CREN</name>
<evidence type="ECO:0000313" key="1">
    <source>
        <dbReference type="EMBL" id="HEH31283.1"/>
    </source>
</evidence>
<accession>A0A7J3Z509</accession>
<dbReference type="EMBL" id="DSLL01000034">
    <property type="protein sequence ID" value="HEH31283.1"/>
    <property type="molecule type" value="Genomic_DNA"/>
</dbReference>
<dbReference type="AlphaFoldDB" id="A0A7J3Z509"/>
<sequence>MSILTSGVIEPGEMQLKVSLAEESIIESIRNAIAKSVEIINDVNNVLEDLLASRFECAKNRVQKALATYANCKEIIGATYLRFARTSAILLHNLHYLNLLNSLNSMVQGIHRMLVHLLLIDKSVVSSDEKAALGIQRFVTLLTTYLKTSLEFLNAYLSRSPRSEELLNQLSKISNDLEGYIRDLAVNGFHLNSIIPLMLDMEFLAYSATNLYEATLCLYLAKKS</sequence>
<gene>
    <name evidence="2" type="ORF">ENM66_00150</name>
    <name evidence="1" type="ORF">ENP99_04130</name>
</gene>
<evidence type="ECO:0000313" key="2">
    <source>
        <dbReference type="EMBL" id="HHQ49752.1"/>
    </source>
</evidence>
<proteinExistence type="predicted"/>
<reference evidence="2" key="1">
    <citation type="journal article" date="2020" name="mSystems">
        <title>Genome- and Community-Level Interaction Insights into Carbon Utilization and Element Cycling Functions of Hydrothermarchaeota in Hydrothermal Sediment.</title>
        <authorList>
            <person name="Zhou Z."/>
            <person name="Liu Y."/>
            <person name="Xu W."/>
            <person name="Pan J."/>
            <person name="Luo Z.H."/>
            <person name="Li M."/>
        </authorList>
    </citation>
    <scope>NUCLEOTIDE SEQUENCE [LARGE SCALE GENOMIC DNA]</scope>
    <source>
        <strain evidence="2">SpSt-1105</strain>
        <strain evidence="1">SpSt-27</strain>
    </source>
</reference>
<comment type="caution">
    <text evidence="2">The sequence shown here is derived from an EMBL/GenBank/DDBJ whole genome shotgun (WGS) entry which is preliminary data.</text>
</comment>
<evidence type="ECO:0008006" key="3">
    <source>
        <dbReference type="Google" id="ProtNLM"/>
    </source>
</evidence>
<dbReference type="EMBL" id="DRYQ01000003">
    <property type="protein sequence ID" value="HHQ49752.1"/>
    <property type="molecule type" value="Genomic_DNA"/>
</dbReference>